<evidence type="ECO:0000256" key="16">
    <source>
        <dbReference type="ARBA" id="ARBA00053280"/>
    </source>
</evidence>
<dbReference type="InterPro" id="IPR041024">
    <property type="entry name" value="Mcm6_C"/>
</dbReference>
<dbReference type="Proteomes" id="UP000091857">
    <property type="component" value="Chromosome 16"/>
</dbReference>
<evidence type="ECO:0000256" key="14">
    <source>
        <dbReference type="ARBA" id="ARBA00023306"/>
    </source>
</evidence>
<dbReference type="InterPro" id="IPR031327">
    <property type="entry name" value="MCM"/>
</dbReference>
<dbReference type="GO" id="GO:0006270">
    <property type="term" value="P:DNA replication initiation"/>
    <property type="evidence" value="ECO:0007669"/>
    <property type="project" value="UniProtKB-UniRule"/>
</dbReference>
<comment type="function">
    <text evidence="20">Acts as component of the MCM2-7 complex (MCM complex) which is the replicative helicase essential for 'once per cell cycle' DNA replication initiation and elongation in eukaryotic cells. The active ATPase sites in the MCM2-7 ring are formed through the interaction surfaces of two neighboring subunits such that a critical structure of a conserved arginine finger motif is provided in trans relative to the ATP-binding site of the Walker A box of the adjacent subunit. The six ATPase active sites, however, are likely to contribute differentially to the complex helicase activity.</text>
</comment>
<dbReference type="GO" id="GO:0008270">
    <property type="term" value="F:zinc ion binding"/>
    <property type="evidence" value="ECO:0007669"/>
    <property type="project" value="UniProtKB-KW"/>
</dbReference>
<comment type="subcellular location">
    <subcellularLocation>
        <location evidence="1 20">Nucleus</location>
    </subcellularLocation>
</comment>
<evidence type="ECO:0000256" key="9">
    <source>
        <dbReference type="ARBA" id="ARBA00022806"/>
    </source>
</evidence>
<dbReference type="GO" id="GO:0016887">
    <property type="term" value="F:ATP hydrolysis activity"/>
    <property type="evidence" value="ECO:0007669"/>
    <property type="project" value="RHEA"/>
</dbReference>
<dbReference type="PROSITE" id="PS50051">
    <property type="entry name" value="MCM_2"/>
    <property type="match status" value="1"/>
</dbReference>
<dbReference type="FunFam" id="2.20.28.10:FF:000003">
    <property type="entry name" value="DNA helicase"/>
    <property type="match status" value="1"/>
</dbReference>
<dbReference type="OrthoDB" id="1744952at2759"/>
<keyword evidence="24" id="KW-1185">Reference proteome</keyword>
<gene>
    <name evidence="23" type="ORF">MANES_16G060200v8</name>
</gene>
<dbReference type="InterPro" id="IPR041562">
    <property type="entry name" value="MCM_lid"/>
</dbReference>
<evidence type="ECO:0000256" key="7">
    <source>
        <dbReference type="ARBA" id="ARBA00022771"/>
    </source>
</evidence>
<dbReference type="SUPFAM" id="SSF52540">
    <property type="entry name" value="P-loop containing nucleoside triphosphate hydrolases"/>
    <property type="match status" value="1"/>
</dbReference>
<evidence type="ECO:0000256" key="12">
    <source>
        <dbReference type="ARBA" id="ARBA00023125"/>
    </source>
</evidence>
<dbReference type="GO" id="GO:0000727">
    <property type="term" value="P:double-strand break repair via break-induced replication"/>
    <property type="evidence" value="ECO:0000318"/>
    <property type="project" value="GO_Central"/>
</dbReference>
<keyword evidence="6 19" id="KW-0547">Nucleotide-binding</keyword>
<keyword evidence="11 19" id="KW-0067">ATP-binding</keyword>
<dbReference type="GO" id="GO:0000347">
    <property type="term" value="C:THO complex"/>
    <property type="evidence" value="ECO:0007669"/>
    <property type="project" value="UniProtKB-ARBA"/>
</dbReference>
<comment type="subunit">
    <text evidence="20">Component of the MCM2-7 complex.</text>
</comment>
<dbReference type="SUPFAM" id="SSF50249">
    <property type="entry name" value="Nucleic acid-binding proteins"/>
    <property type="match status" value="1"/>
</dbReference>
<evidence type="ECO:0000256" key="21">
    <source>
        <dbReference type="SAM" id="MobiDB-lite"/>
    </source>
</evidence>
<dbReference type="PANTHER" id="PTHR11630">
    <property type="entry name" value="DNA REPLICATION LICENSING FACTOR MCM FAMILY MEMBER"/>
    <property type="match status" value="1"/>
</dbReference>
<dbReference type="PRINTS" id="PR01662">
    <property type="entry name" value="MCMPROTEIN6"/>
</dbReference>
<dbReference type="PANTHER" id="PTHR11630:SF43">
    <property type="entry name" value="DNA REPLICATION LICENSING FACTOR MCM6"/>
    <property type="match status" value="1"/>
</dbReference>
<evidence type="ECO:0000256" key="3">
    <source>
        <dbReference type="ARBA" id="ARBA00012551"/>
    </source>
</evidence>
<evidence type="ECO:0000256" key="5">
    <source>
        <dbReference type="ARBA" id="ARBA00022723"/>
    </source>
</evidence>
<dbReference type="InterPro" id="IPR033762">
    <property type="entry name" value="MCM_OB"/>
</dbReference>
<dbReference type="GO" id="GO:0005634">
    <property type="term" value="C:nucleus"/>
    <property type="evidence" value="ECO:0000318"/>
    <property type="project" value="GO_Central"/>
</dbReference>
<comment type="subunit">
    <text evidence="17">Component of the minichromosome maintenance (MCM) complex, a heterotetramer composed of MCM2, MCM3, MCM4, MCM5, MCM6 and MCM7. Interacts with ETG1.</text>
</comment>
<evidence type="ECO:0000256" key="19">
    <source>
        <dbReference type="RuleBase" id="RU004070"/>
    </source>
</evidence>
<dbReference type="GO" id="GO:0003697">
    <property type="term" value="F:single-stranded DNA binding"/>
    <property type="evidence" value="ECO:0000318"/>
    <property type="project" value="GO_Central"/>
</dbReference>
<dbReference type="EMBL" id="CM004402">
    <property type="protein sequence ID" value="OAY26599.1"/>
    <property type="molecule type" value="Genomic_DNA"/>
</dbReference>
<evidence type="ECO:0000313" key="24">
    <source>
        <dbReference type="Proteomes" id="UP000091857"/>
    </source>
</evidence>
<keyword evidence="13" id="KW-0539">Nucleus</keyword>
<feature type="compositionally biased region" description="Polar residues" evidence="21">
    <location>
        <begin position="697"/>
        <end position="718"/>
    </location>
</feature>
<sequence>MDAFGGFFVDAKAVRVENIFLEFLKSFRLDGHHNMEEAYYEAEIEAMRANESTTMFIDFSHVMHFNDLLQKAIADEYLRVEPYLKNACKRFVMELKPTFISDDNPNKDINVAFFNIPFSKRLRELTTAEIGKLVSVTGVVTRTSEVRPELLQGTFRCLECGGVIKNVEQQFKYTEPTICVNATCNNRTKWALLRQESKFADWQRVRMQETSKEIPAGSLPRSLDVILRHDIVEQARAGDTVIFTGSVVVIPDILALASPGERAECRREAPQRKNSAVGQEGVRGLRALGVRDLSYRLAFIANSVQVCDGRRDTDIRNRKKDVDEDDNQQFTAEEIDEIQRMRNTPDFFNKLVDSVTPTVFGHQDIKRAILLMLLGGVHKFTHEGINLRGDINVCIVGDPSCAKSQFLKYTSGIVPRSVYTSGKSSSAAGLTATVAKEPETGEFCIEAGALMLADNGICCIDEFDKMDIKDQVAIHEAMEQQTISITKAGIQATLNARTSILAAANPAGGRYDKSKPLKYNVALPPAILSRFDLVYVMIDDPDDQVDYHIAHHIVRVHQKHEEALAPAFTTAQLKRYIAYAKTLKPKLNSEAKKLLVDSYVALRKGDTTPGSRVAYRMTVRQLEALIRLSEAIARSHLENQVQPRHVRLAVRLLKTSIISVESSEIDLSEFQEGNRDDNDDNDGDDGNDGTGQDDTQPNNTNSAPVSGNTAQGVGSTSQQGKKLVISEEYFQRVTQALVMRLRQHEEAVLRDGTGLAGMRQGELIRWYVEQQNQKNSYSSVEEAKNEATNIKAIIESLIRREGFLIVVDDGRQTEADGESGRQTLSRDDRILAVAPNYVVE</sequence>
<feature type="domain" description="MCM C-terminal AAA(+) ATPase" evidence="22">
    <location>
        <begin position="347"/>
        <end position="553"/>
    </location>
</feature>
<evidence type="ECO:0000256" key="6">
    <source>
        <dbReference type="ARBA" id="ARBA00022741"/>
    </source>
</evidence>
<dbReference type="Gramene" id="Manes.16G060200.1.v8.1">
    <property type="protein sequence ID" value="Manes.16G060200.1.v8.1.CDS"/>
    <property type="gene ID" value="Manes.16G060200.v8.1"/>
</dbReference>
<keyword evidence="4 20" id="KW-0235">DNA replication</keyword>
<evidence type="ECO:0000256" key="11">
    <source>
        <dbReference type="ARBA" id="ARBA00022840"/>
    </source>
</evidence>
<dbReference type="STRING" id="3983.A0A2C9U983"/>
<dbReference type="InterPro" id="IPR027417">
    <property type="entry name" value="P-loop_NTPase"/>
</dbReference>
<comment type="catalytic activity">
    <reaction evidence="15 20">
        <text>ATP + H2O = ADP + phosphate + H(+)</text>
        <dbReference type="Rhea" id="RHEA:13065"/>
        <dbReference type="ChEBI" id="CHEBI:15377"/>
        <dbReference type="ChEBI" id="CHEBI:15378"/>
        <dbReference type="ChEBI" id="CHEBI:30616"/>
        <dbReference type="ChEBI" id="CHEBI:43474"/>
        <dbReference type="ChEBI" id="CHEBI:456216"/>
        <dbReference type="EC" id="3.6.4.12"/>
    </reaction>
</comment>
<reference evidence="24" key="1">
    <citation type="journal article" date="2016" name="Nat. Biotechnol.">
        <title>Sequencing wild and cultivated cassava and related species reveals extensive interspecific hybridization and genetic diversity.</title>
        <authorList>
            <person name="Bredeson J.V."/>
            <person name="Lyons J.B."/>
            <person name="Prochnik S.E."/>
            <person name="Wu G.A."/>
            <person name="Ha C.M."/>
            <person name="Edsinger-Gonzales E."/>
            <person name="Grimwood J."/>
            <person name="Schmutz J."/>
            <person name="Rabbi I.Y."/>
            <person name="Egesi C."/>
            <person name="Nauluvula P."/>
            <person name="Lebot V."/>
            <person name="Ndunguru J."/>
            <person name="Mkamilo G."/>
            <person name="Bart R.S."/>
            <person name="Setter T.L."/>
            <person name="Gleadow R.M."/>
            <person name="Kulakow P."/>
            <person name="Ferguson M.E."/>
            <person name="Rounsley S."/>
            <person name="Rokhsar D.S."/>
        </authorList>
    </citation>
    <scope>NUCLEOTIDE SEQUENCE [LARGE SCALE GENOMIC DNA]</scope>
    <source>
        <strain evidence="24">cv. AM560-2</strain>
    </source>
</reference>
<dbReference type="Pfam" id="PF17855">
    <property type="entry name" value="MCM_lid"/>
    <property type="match status" value="1"/>
</dbReference>
<evidence type="ECO:0000313" key="23">
    <source>
        <dbReference type="EMBL" id="OAY26599.1"/>
    </source>
</evidence>
<dbReference type="AlphaFoldDB" id="A0A2C9U983"/>
<comment type="similarity">
    <text evidence="2 19">Belongs to the MCM family.</text>
</comment>
<dbReference type="GO" id="GO:1902969">
    <property type="term" value="P:mitotic DNA replication"/>
    <property type="evidence" value="ECO:0000318"/>
    <property type="project" value="GO_Central"/>
</dbReference>
<keyword evidence="10" id="KW-0862">Zinc</keyword>
<evidence type="ECO:0000259" key="22">
    <source>
        <dbReference type="PROSITE" id="PS50051"/>
    </source>
</evidence>
<evidence type="ECO:0000256" key="4">
    <source>
        <dbReference type="ARBA" id="ARBA00022705"/>
    </source>
</evidence>
<organism evidence="23 24">
    <name type="scientific">Manihot esculenta</name>
    <name type="common">Cassava</name>
    <name type="synonym">Jatropha manihot</name>
    <dbReference type="NCBI Taxonomy" id="3983"/>
    <lineage>
        <taxon>Eukaryota</taxon>
        <taxon>Viridiplantae</taxon>
        <taxon>Streptophyta</taxon>
        <taxon>Embryophyta</taxon>
        <taxon>Tracheophyta</taxon>
        <taxon>Spermatophyta</taxon>
        <taxon>Magnoliopsida</taxon>
        <taxon>eudicotyledons</taxon>
        <taxon>Gunneridae</taxon>
        <taxon>Pentapetalae</taxon>
        <taxon>rosids</taxon>
        <taxon>fabids</taxon>
        <taxon>Malpighiales</taxon>
        <taxon>Euphorbiaceae</taxon>
        <taxon>Crotonoideae</taxon>
        <taxon>Manihoteae</taxon>
        <taxon>Manihot</taxon>
    </lineage>
</organism>
<evidence type="ECO:0000256" key="20">
    <source>
        <dbReference type="RuleBase" id="RU368064"/>
    </source>
</evidence>
<keyword evidence="9 20" id="KW-0347">Helicase</keyword>
<dbReference type="GO" id="GO:0005524">
    <property type="term" value="F:ATP binding"/>
    <property type="evidence" value="ECO:0007669"/>
    <property type="project" value="UniProtKB-UniRule"/>
</dbReference>
<evidence type="ECO:0000256" key="17">
    <source>
        <dbReference type="ARBA" id="ARBA00064407"/>
    </source>
</evidence>
<keyword evidence="7" id="KW-0863">Zinc-finger</keyword>
<protein>
    <recommendedName>
        <fullName evidence="18 20">DNA replication licensing factor MCM6</fullName>
        <ecNumber evidence="3 20">3.6.4.12</ecNumber>
    </recommendedName>
</protein>
<accession>A0A2C9U983</accession>
<dbReference type="FunFam" id="1.20.58.870:FF:000003">
    <property type="entry name" value="DNA helicase"/>
    <property type="match status" value="1"/>
</dbReference>
<evidence type="ECO:0000256" key="2">
    <source>
        <dbReference type="ARBA" id="ARBA00008010"/>
    </source>
</evidence>
<dbReference type="PROSITE" id="PS00847">
    <property type="entry name" value="MCM_1"/>
    <property type="match status" value="1"/>
</dbReference>
<feature type="compositionally biased region" description="Acidic residues" evidence="21">
    <location>
        <begin position="677"/>
        <end position="687"/>
    </location>
</feature>
<dbReference type="CDD" id="cd17757">
    <property type="entry name" value="MCM6"/>
    <property type="match status" value="1"/>
</dbReference>
<comment type="caution">
    <text evidence="23">The sequence shown here is derived from an EMBL/GenBank/DDBJ whole genome shotgun (WGS) entry which is preliminary data.</text>
</comment>
<proteinExistence type="inferred from homology"/>
<dbReference type="InterPro" id="IPR008049">
    <property type="entry name" value="MCM6"/>
</dbReference>
<dbReference type="Pfam" id="PF14551">
    <property type="entry name" value="MCM_N"/>
    <property type="match status" value="1"/>
</dbReference>
<keyword evidence="8 20" id="KW-0378">Hydrolase</keyword>
<dbReference type="FunFam" id="3.40.50.300:FF:000115">
    <property type="entry name" value="DNA helicase"/>
    <property type="match status" value="1"/>
</dbReference>
<dbReference type="SMART" id="SM00350">
    <property type="entry name" value="MCM"/>
    <property type="match status" value="1"/>
</dbReference>
<dbReference type="Pfam" id="PF17207">
    <property type="entry name" value="MCM_OB"/>
    <property type="match status" value="1"/>
</dbReference>
<dbReference type="PRINTS" id="PR01657">
    <property type="entry name" value="MCMFAMILY"/>
</dbReference>
<dbReference type="Gene3D" id="1.20.58.870">
    <property type="match status" value="1"/>
</dbReference>
<dbReference type="EC" id="3.6.4.12" evidence="3 20"/>
<evidence type="ECO:0000256" key="1">
    <source>
        <dbReference type="ARBA" id="ARBA00004123"/>
    </source>
</evidence>
<dbReference type="GO" id="GO:0003678">
    <property type="term" value="F:DNA helicase activity"/>
    <property type="evidence" value="ECO:0007669"/>
    <property type="project" value="UniProtKB-EC"/>
</dbReference>
<name>A0A2C9U983_MANES</name>
<evidence type="ECO:0000256" key="13">
    <source>
        <dbReference type="ARBA" id="ARBA00023242"/>
    </source>
</evidence>
<keyword evidence="12 19" id="KW-0238">DNA-binding</keyword>
<dbReference type="InterPro" id="IPR018525">
    <property type="entry name" value="MCM_CS"/>
</dbReference>
<keyword evidence="14 20" id="KW-0131">Cell cycle</keyword>
<dbReference type="Gene3D" id="3.40.50.300">
    <property type="entry name" value="P-loop containing nucleotide triphosphate hydrolases"/>
    <property type="match status" value="1"/>
</dbReference>
<dbReference type="Gene3D" id="2.40.50.140">
    <property type="entry name" value="Nucleic acid-binding proteins"/>
    <property type="match status" value="1"/>
</dbReference>
<evidence type="ECO:0000256" key="10">
    <source>
        <dbReference type="ARBA" id="ARBA00022833"/>
    </source>
</evidence>
<keyword evidence="5" id="KW-0479">Metal-binding</keyword>
<evidence type="ECO:0000256" key="15">
    <source>
        <dbReference type="ARBA" id="ARBA00047995"/>
    </source>
</evidence>
<evidence type="ECO:0000256" key="18">
    <source>
        <dbReference type="ARBA" id="ARBA00073495"/>
    </source>
</evidence>
<dbReference type="Gene3D" id="3.30.1640.10">
    <property type="entry name" value="mini-chromosome maintenance (MCM) complex, chain A, domain 1"/>
    <property type="match status" value="1"/>
</dbReference>
<evidence type="ECO:0000256" key="8">
    <source>
        <dbReference type="ARBA" id="ARBA00022801"/>
    </source>
</evidence>
<dbReference type="InterPro" id="IPR027925">
    <property type="entry name" value="MCM_N"/>
</dbReference>
<dbReference type="Pfam" id="PF18263">
    <property type="entry name" value="WHD_MCM6"/>
    <property type="match status" value="1"/>
</dbReference>
<dbReference type="Gene3D" id="2.20.28.10">
    <property type="match status" value="1"/>
</dbReference>
<comment type="function">
    <text evidence="16">Probable component of the MCM2-7 complex (MCM complex) that may function as a DNA helicase and which is essential to undergo a single round of replication initiation and elongation per cell cycle in eukaryotic cells.</text>
</comment>
<dbReference type="OMA" id="RHQQTDK"/>
<feature type="region of interest" description="Disordered" evidence="21">
    <location>
        <begin position="668"/>
        <end position="718"/>
    </location>
</feature>
<dbReference type="Pfam" id="PF00493">
    <property type="entry name" value="MCM"/>
    <property type="match status" value="1"/>
</dbReference>
<dbReference type="InterPro" id="IPR001208">
    <property type="entry name" value="MCM_dom"/>
</dbReference>
<dbReference type="GO" id="GO:0042555">
    <property type="term" value="C:MCM complex"/>
    <property type="evidence" value="ECO:0000318"/>
    <property type="project" value="GO_Central"/>
</dbReference>
<dbReference type="InterPro" id="IPR012340">
    <property type="entry name" value="NA-bd_OB-fold"/>
</dbReference>